<keyword evidence="4" id="KW-1185">Reference proteome</keyword>
<proteinExistence type="predicted"/>
<protein>
    <submittedName>
        <fullName evidence="3">Ig-like domain-containing protein</fullName>
    </submittedName>
</protein>
<dbReference type="NCBIfam" id="NF012211">
    <property type="entry name" value="tand_rpt_95"/>
    <property type="match status" value="5"/>
</dbReference>
<evidence type="ECO:0000313" key="4">
    <source>
        <dbReference type="Proteomes" id="UP001597469"/>
    </source>
</evidence>
<feature type="chain" id="PRO_5046244272" evidence="1">
    <location>
        <begin position="23"/>
        <end position="902"/>
    </location>
</feature>
<gene>
    <name evidence="3" type="ORF">ACFSUS_28150</name>
</gene>
<name>A0ABW5MBU0_9BACT</name>
<comment type="caution">
    <text evidence="3">The sequence shown here is derived from an EMBL/GenBank/DDBJ whole genome shotgun (WGS) entry which is preliminary data.</text>
</comment>
<dbReference type="Pfam" id="PF01345">
    <property type="entry name" value="DUF11"/>
    <property type="match status" value="1"/>
</dbReference>
<evidence type="ECO:0000256" key="1">
    <source>
        <dbReference type="SAM" id="SignalP"/>
    </source>
</evidence>
<dbReference type="Pfam" id="PF17963">
    <property type="entry name" value="Big_9"/>
    <property type="match status" value="5"/>
</dbReference>
<evidence type="ECO:0000259" key="2">
    <source>
        <dbReference type="Pfam" id="PF01345"/>
    </source>
</evidence>
<feature type="domain" description="DUF11" evidence="2">
    <location>
        <begin position="697"/>
        <end position="812"/>
    </location>
</feature>
<keyword evidence="1" id="KW-0732">Signal</keyword>
<dbReference type="EMBL" id="JBHULN010000030">
    <property type="protein sequence ID" value="MFD2574540.1"/>
    <property type="molecule type" value="Genomic_DNA"/>
</dbReference>
<dbReference type="InterPro" id="IPR001434">
    <property type="entry name" value="OmcB-like_DUF11"/>
</dbReference>
<dbReference type="Proteomes" id="UP001597469">
    <property type="component" value="Unassembled WGS sequence"/>
</dbReference>
<dbReference type="Gene3D" id="2.60.40.3440">
    <property type="match status" value="5"/>
</dbReference>
<sequence>MNRLLSALIWSLLFLVTGTAYAQQSSNVVDYQVTYDLATNRYTAYVVPRYNTPNANNTAVNGNERGGTAQFTLKVPASFVITEITDVRGTWDKVPLRLGPGNPGQDWSGSGLDPAINYYVIGKAPAETNYGPFVSGTPVALFTFQGNGCFGPVSPLESGNAFITQADQRLSLNVANSFYSVSGQPPGGNQIPLEQFRTATGPAAQCLTLLANPDNQTLTAGTLTTIPVLANDTRNGQPVSGTSVTVTASTPNSGVVIINPDGTLTYSPAGGFSGPVSFTYTVCDIAQPTVCSSAAVSLTVNAANAALVANADLATTSAGTPLSVSVLTNDTRNGQPASTTNVTVSVSTPPTTGTATVNANGTINYTPAMGYSGPVSFIYTICDITQPAQCASAPVSLTVTSILQASPDNQTLTAGTQATIPVLANDTRNGQPVSNTSVTVTVGTPSSGTATVNPDGSITYTSAPGFSGPVSFTYTVCDIAQPTVCSSAAISLTVSAANAALVANADLATTNAGTPVSVPVLTNDTRNGLPASTTNVTVSVSTPPATGTATVNANGTITYAPATGFSGPISFTYTVCDIAQSAQCASAPVNLTVTSALQASPDNQTLTAGVATTIPVLANDTRNGQPISSTAVTVTVGTPNSGTATVNPDGSISYSPGAGFSGPVSFTYSVCDIAQPTVCSSAAISLTVSAATNQPADLLITKQVSQSLTAINSSVSFTITVQNIGPGSAIGVNVLDTLARNGAAQLQGTPTPSKGSYNSTTGIWTVGDLAVGEIASLVLTVQVQAEGVLLNTASVTATGSVDPNTANNEASSCASVPIKLCTGDEYIVTVPSKYQDVRWFKDGSLFATGNSVTITQVGVYSVASTDGVCPLTGCCPIIVEQGDCCAPDKCVPFVIRKTKSRL</sequence>
<organism evidence="3 4">
    <name type="scientific">Spirosoma soli</name>
    <dbReference type="NCBI Taxonomy" id="1770529"/>
    <lineage>
        <taxon>Bacteria</taxon>
        <taxon>Pseudomonadati</taxon>
        <taxon>Bacteroidota</taxon>
        <taxon>Cytophagia</taxon>
        <taxon>Cytophagales</taxon>
        <taxon>Cytophagaceae</taxon>
        <taxon>Spirosoma</taxon>
    </lineage>
</organism>
<dbReference type="RefSeq" id="WP_381528399.1">
    <property type="nucleotide sequence ID" value="NZ_JBHULN010000030.1"/>
</dbReference>
<reference evidence="4" key="1">
    <citation type="journal article" date="2019" name="Int. J. Syst. Evol. Microbiol.">
        <title>The Global Catalogue of Microorganisms (GCM) 10K type strain sequencing project: providing services to taxonomists for standard genome sequencing and annotation.</title>
        <authorList>
            <consortium name="The Broad Institute Genomics Platform"/>
            <consortium name="The Broad Institute Genome Sequencing Center for Infectious Disease"/>
            <person name="Wu L."/>
            <person name="Ma J."/>
        </authorList>
    </citation>
    <scope>NUCLEOTIDE SEQUENCE [LARGE SCALE GENOMIC DNA]</scope>
    <source>
        <strain evidence="4">KCTC 42805</strain>
    </source>
</reference>
<feature type="signal peptide" evidence="1">
    <location>
        <begin position="1"/>
        <end position="22"/>
    </location>
</feature>
<accession>A0ABW5MBU0</accession>
<evidence type="ECO:0000313" key="3">
    <source>
        <dbReference type="EMBL" id="MFD2574540.1"/>
    </source>
</evidence>